<dbReference type="Proteomes" id="UP001499951">
    <property type="component" value="Unassembled WGS sequence"/>
</dbReference>
<protein>
    <submittedName>
        <fullName evidence="2">Type IV toxin-antitoxin system AbiEi family antitoxin</fullName>
    </submittedName>
</protein>
<feature type="domain" description="Transcriptional regulator AbiEi antitoxin N-terminal" evidence="1">
    <location>
        <begin position="6"/>
        <end position="94"/>
    </location>
</feature>
<dbReference type="RefSeq" id="WP_166929061.1">
    <property type="nucleotide sequence ID" value="NZ_BAAADD010000011.1"/>
</dbReference>
<dbReference type="InterPro" id="IPR033455">
    <property type="entry name" value="AbiEi_3_N"/>
</dbReference>
<dbReference type="InterPro" id="IPR021561">
    <property type="entry name" value="AbiEi_3"/>
</dbReference>
<dbReference type="EMBL" id="BAAADD010000011">
    <property type="protein sequence ID" value="GAA0584510.1"/>
    <property type="molecule type" value="Genomic_DNA"/>
</dbReference>
<sequence>MTTFPQHKLKTVLQDWTPHAVVTHAWLKQRGVSHDLAREYVNNGWLERLGPGTFKRPKDAVTWQGALSSLQTQLGLKVHVGALTALTADGGSHYARPGGETVFLFSQTGTTLPKWFREHAWPAPISLTQTNLLPPDMGLREGANAGFQLQTSAAERAVLEALHLAPKDIDLIELFQIVEGLRTLRPKLMQSLLEACNSIKVKRLFLFMAQKASLPVLAHLDHKAISLGSGDRMLVPGGTYVAEFGLIVPKELAPA</sequence>
<organism evidence="2 3">
    <name type="scientific">Rhizomicrobium electricum</name>
    <dbReference type="NCBI Taxonomy" id="480070"/>
    <lineage>
        <taxon>Bacteria</taxon>
        <taxon>Pseudomonadati</taxon>
        <taxon>Pseudomonadota</taxon>
        <taxon>Alphaproteobacteria</taxon>
        <taxon>Micropepsales</taxon>
        <taxon>Micropepsaceae</taxon>
        <taxon>Rhizomicrobium</taxon>
    </lineage>
</organism>
<name>A0ABN1F7T2_9PROT</name>
<reference evidence="2 3" key="1">
    <citation type="journal article" date="2019" name="Int. J. Syst. Evol. Microbiol.">
        <title>The Global Catalogue of Microorganisms (GCM) 10K type strain sequencing project: providing services to taxonomists for standard genome sequencing and annotation.</title>
        <authorList>
            <consortium name="The Broad Institute Genomics Platform"/>
            <consortium name="The Broad Institute Genome Sequencing Center for Infectious Disease"/>
            <person name="Wu L."/>
            <person name="Ma J."/>
        </authorList>
    </citation>
    <scope>NUCLEOTIDE SEQUENCE [LARGE SCALE GENOMIC DNA]</scope>
    <source>
        <strain evidence="2 3">JCM 15089</strain>
    </source>
</reference>
<dbReference type="Pfam" id="PF17194">
    <property type="entry name" value="AbiEi_3_N"/>
    <property type="match status" value="1"/>
</dbReference>
<evidence type="ECO:0000313" key="3">
    <source>
        <dbReference type="Proteomes" id="UP001499951"/>
    </source>
</evidence>
<keyword evidence="3" id="KW-1185">Reference proteome</keyword>
<comment type="caution">
    <text evidence="2">The sequence shown here is derived from an EMBL/GenBank/DDBJ whole genome shotgun (WGS) entry which is preliminary data.</text>
</comment>
<accession>A0ABN1F7T2</accession>
<gene>
    <name evidence="2" type="ORF">GCM10008942_36780</name>
</gene>
<evidence type="ECO:0000313" key="2">
    <source>
        <dbReference type="EMBL" id="GAA0584510.1"/>
    </source>
</evidence>
<dbReference type="Pfam" id="PF11459">
    <property type="entry name" value="AbiEi_3"/>
    <property type="match status" value="1"/>
</dbReference>
<proteinExistence type="predicted"/>
<evidence type="ECO:0000259" key="1">
    <source>
        <dbReference type="Pfam" id="PF17194"/>
    </source>
</evidence>